<keyword evidence="5" id="KW-1185">Reference proteome</keyword>
<dbReference type="Proteomes" id="UP000008635">
    <property type="component" value="Chromosome"/>
</dbReference>
<evidence type="ECO:0000259" key="2">
    <source>
        <dbReference type="PROSITE" id="PS50883"/>
    </source>
</evidence>
<feature type="domain" description="GGDEF" evidence="3">
    <location>
        <begin position="413"/>
        <end position="545"/>
    </location>
</feature>
<dbReference type="PROSITE" id="PS50883">
    <property type="entry name" value="EAL"/>
    <property type="match status" value="1"/>
</dbReference>
<dbReference type="Gene3D" id="3.30.70.270">
    <property type="match status" value="1"/>
</dbReference>
<dbReference type="NCBIfam" id="TIGR00254">
    <property type="entry name" value="GGDEF"/>
    <property type="match status" value="1"/>
</dbReference>
<dbReference type="InterPro" id="IPR011990">
    <property type="entry name" value="TPR-like_helical_dom_sf"/>
</dbReference>
<evidence type="ECO:0000313" key="5">
    <source>
        <dbReference type="Proteomes" id="UP000008635"/>
    </source>
</evidence>
<dbReference type="InterPro" id="IPR001633">
    <property type="entry name" value="EAL_dom"/>
</dbReference>
<reference evidence="5" key="2">
    <citation type="submission" date="2011-01" db="EMBL/GenBank/DDBJ databases">
        <title>The complete genome of Deinococcus maricopensis DSM 21211.</title>
        <authorList>
            <consortium name="US DOE Joint Genome Institute (JGI-PGF)"/>
            <person name="Lucas S."/>
            <person name="Copeland A."/>
            <person name="Lapidus A."/>
            <person name="Goodwin L."/>
            <person name="Pitluck S."/>
            <person name="Kyrpides N."/>
            <person name="Mavromatis K."/>
            <person name="Pagani I."/>
            <person name="Ivanova N."/>
            <person name="Ovchinnikova G."/>
            <person name="Zeytun A."/>
            <person name="Detter J.C."/>
            <person name="Han C."/>
            <person name="Land M."/>
            <person name="Hauser L."/>
            <person name="Markowitz V."/>
            <person name="Cheng J.-F."/>
            <person name="Hugenholtz P."/>
            <person name="Woyke T."/>
            <person name="Wu D."/>
            <person name="Pukall R."/>
            <person name="Gehrich-Schroeter G."/>
            <person name="Brambilla E."/>
            <person name="Klenk H.-P."/>
            <person name="Eisen J.A."/>
        </authorList>
    </citation>
    <scope>NUCLEOTIDE SEQUENCE [LARGE SCALE GENOMIC DNA]</scope>
    <source>
        <strain evidence="5">DSM 21211 / LMG 22137 / NRRL B-23946 / LB-34</strain>
    </source>
</reference>
<dbReference type="FunFam" id="3.30.70.270:FF:000001">
    <property type="entry name" value="Diguanylate cyclase domain protein"/>
    <property type="match status" value="1"/>
</dbReference>
<dbReference type="SMART" id="SM00028">
    <property type="entry name" value="TPR"/>
    <property type="match status" value="5"/>
</dbReference>
<reference evidence="4 5" key="1">
    <citation type="journal article" date="2011" name="Stand. Genomic Sci.">
        <title>Complete genome sequence of Deinococcus maricopensis type strain (LB-34).</title>
        <authorList>
            <person name="Pukall R."/>
            <person name="Zeytun A."/>
            <person name="Lucas S."/>
            <person name="Lapidus A."/>
            <person name="Hammon N."/>
            <person name="Deshpande S."/>
            <person name="Nolan M."/>
            <person name="Cheng J.F."/>
            <person name="Pitluck S."/>
            <person name="Liolios K."/>
            <person name="Pagani I."/>
            <person name="Mikhailova N."/>
            <person name="Ivanova N."/>
            <person name="Mavromatis K."/>
            <person name="Pati A."/>
            <person name="Tapia R."/>
            <person name="Han C."/>
            <person name="Goodwin L."/>
            <person name="Chen A."/>
            <person name="Palaniappan K."/>
            <person name="Land M."/>
            <person name="Hauser L."/>
            <person name="Chang Y.J."/>
            <person name="Jeffries C.D."/>
            <person name="Brambilla E.M."/>
            <person name="Rohde M."/>
            <person name="Goker M."/>
            <person name="Detter J.C."/>
            <person name="Woyke T."/>
            <person name="Bristow J."/>
            <person name="Eisen J.A."/>
            <person name="Markowitz V."/>
            <person name="Hugenholtz P."/>
            <person name="Kyrpides N.C."/>
            <person name="Klenk H.P."/>
        </authorList>
    </citation>
    <scope>NUCLEOTIDE SEQUENCE [LARGE SCALE GENOMIC DNA]</scope>
    <source>
        <strain evidence="5">DSM 21211 / LMG 22137 / NRRL B-23946 / LB-34</strain>
    </source>
</reference>
<dbReference type="Gene3D" id="3.20.20.450">
    <property type="entry name" value="EAL domain"/>
    <property type="match status" value="1"/>
</dbReference>
<dbReference type="STRING" id="709986.Deima_0231"/>
<dbReference type="InterPro" id="IPR019734">
    <property type="entry name" value="TPR_rpt"/>
</dbReference>
<dbReference type="AlphaFoldDB" id="E8U457"/>
<dbReference type="CDD" id="cd01949">
    <property type="entry name" value="GGDEF"/>
    <property type="match status" value="1"/>
</dbReference>
<dbReference type="OrthoDB" id="55051at2"/>
<feature type="domain" description="EAL" evidence="2">
    <location>
        <begin position="554"/>
        <end position="809"/>
    </location>
</feature>
<dbReference type="InterPro" id="IPR029787">
    <property type="entry name" value="Nucleotide_cyclase"/>
</dbReference>
<proteinExistence type="predicted"/>
<dbReference type="InterPro" id="IPR043128">
    <property type="entry name" value="Rev_trsase/Diguanyl_cyclase"/>
</dbReference>
<dbReference type="HOGENOM" id="CLU_000445_70_20_0"/>
<dbReference type="CDD" id="cd01948">
    <property type="entry name" value="EAL"/>
    <property type="match status" value="1"/>
</dbReference>
<dbReference type="SUPFAM" id="SSF141868">
    <property type="entry name" value="EAL domain-like"/>
    <property type="match status" value="1"/>
</dbReference>
<dbReference type="SMART" id="SM00052">
    <property type="entry name" value="EAL"/>
    <property type="match status" value="1"/>
</dbReference>
<dbReference type="InterPro" id="IPR035919">
    <property type="entry name" value="EAL_sf"/>
</dbReference>
<dbReference type="SUPFAM" id="SSF55073">
    <property type="entry name" value="Nucleotide cyclase"/>
    <property type="match status" value="1"/>
</dbReference>
<dbReference type="PANTHER" id="PTHR44757:SF2">
    <property type="entry name" value="BIOFILM ARCHITECTURE MAINTENANCE PROTEIN MBAA"/>
    <property type="match status" value="1"/>
</dbReference>
<dbReference type="InterPro" id="IPR000160">
    <property type="entry name" value="GGDEF_dom"/>
</dbReference>
<evidence type="ECO:0000256" key="1">
    <source>
        <dbReference type="SAM" id="Coils"/>
    </source>
</evidence>
<dbReference type="InterPro" id="IPR052155">
    <property type="entry name" value="Biofilm_reg_signaling"/>
</dbReference>
<keyword evidence="1" id="KW-0175">Coiled coil</keyword>
<dbReference type="eggNOG" id="COG5001">
    <property type="taxonomic scope" value="Bacteria"/>
</dbReference>
<dbReference type="SMART" id="SM00267">
    <property type="entry name" value="GGDEF"/>
    <property type="match status" value="1"/>
</dbReference>
<gene>
    <name evidence="4" type="ordered locus">Deima_0231</name>
</gene>
<organism evidence="4 5">
    <name type="scientific">Deinococcus maricopensis (strain DSM 21211 / LMG 22137 / NRRL B-23946 / LB-34)</name>
    <dbReference type="NCBI Taxonomy" id="709986"/>
    <lineage>
        <taxon>Bacteria</taxon>
        <taxon>Thermotogati</taxon>
        <taxon>Deinococcota</taxon>
        <taxon>Deinococci</taxon>
        <taxon>Deinococcales</taxon>
        <taxon>Deinococcaceae</taxon>
        <taxon>Deinococcus</taxon>
    </lineage>
</organism>
<evidence type="ECO:0000313" key="4">
    <source>
        <dbReference type="EMBL" id="ADV65894.1"/>
    </source>
</evidence>
<dbReference type="Gene3D" id="1.25.40.10">
    <property type="entry name" value="Tetratricopeptide repeat domain"/>
    <property type="match status" value="2"/>
</dbReference>
<protein>
    <submittedName>
        <fullName evidence="4">Diguanylate cyclase/phosphodiesterase</fullName>
    </submittedName>
</protein>
<dbReference type="KEGG" id="dmr:Deima_0231"/>
<dbReference type="PANTHER" id="PTHR44757">
    <property type="entry name" value="DIGUANYLATE CYCLASE DGCP"/>
    <property type="match status" value="1"/>
</dbReference>
<name>E8U457_DEIML</name>
<evidence type="ECO:0000259" key="3">
    <source>
        <dbReference type="PROSITE" id="PS50887"/>
    </source>
</evidence>
<accession>E8U457</accession>
<dbReference type="Pfam" id="PF13424">
    <property type="entry name" value="TPR_12"/>
    <property type="match status" value="2"/>
</dbReference>
<dbReference type="Pfam" id="PF00563">
    <property type="entry name" value="EAL"/>
    <property type="match status" value="1"/>
</dbReference>
<feature type="coiled-coil region" evidence="1">
    <location>
        <begin position="344"/>
        <end position="371"/>
    </location>
</feature>
<dbReference type="EMBL" id="CP002454">
    <property type="protein sequence ID" value="ADV65894.1"/>
    <property type="molecule type" value="Genomic_DNA"/>
</dbReference>
<dbReference type="Pfam" id="PF00990">
    <property type="entry name" value="GGDEF"/>
    <property type="match status" value="1"/>
</dbReference>
<sequence>MFSMPHPAPGTPNPPEDWRRVDALNDEADAVLMSSMLRAQELAHEAYTLAVSSGYAAGAARAGMLRGYGHYFLGRFEDARTDFEGSLERAAALGLRALEARSLNGLAITDVQTGQFGRGLERHLACLRLVQSMHDDLGQCRSLNNIGNLYINLKEHERALKYHLDALDIATRIAHPIMISSASINAAIDYHDLEQYDEALRLNERSLQRARDGDLRQHECLLLANIAANLLGLGRADEALRSAQAAIALSEELGDQENLCDSLVTMGRVLRHQGRLPEAHAALERALHLAETLNIIPRVDAAHEHLSLVLEAQGAYAAALHHARTHDRISQQLTADVLLHKSQVLAAQLQVERLEHRAAEERLRNQELAQANAALQLAQERLAYQAQHDALTGLLNRAAFEGALQAAVQGPDTTLGVLFIDLDHFKQVNDTLGHPVGDALLIQVAERLSVCVRDGDLVARQGGDEFTVLLRNVQAHADVEAAAQRILDALSAPMDLVGRALVVTASIGIALFPHDGTDVTTLQKHADLAMYHAKRDRRSVRRFQPVLGDAALARLELEQDLRAALDRDELRLHYQPIVASDTLAPVAVEALVRWQHPTLGLLPPGRFVPVAEESDLMVGVGEWVLRAACRQLQVWRARWPDLRVSVNVAPRQFAQPDFAAFVERTLAAHDLDAGALELEVTESAVMDDHGMPQYEALLRAGLHLAIDDFGTGYSSMSRLFQLPAQVLKIDRSLITDLVAPREGHRSSRPIVRSLITFARESGLQVVAEGVEHEEQLQTLRAWQCDRVQGYFVARPAPPEELEVWLERHAR</sequence>
<dbReference type="SUPFAM" id="SSF48452">
    <property type="entry name" value="TPR-like"/>
    <property type="match status" value="2"/>
</dbReference>
<dbReference type="PROSITE" id="PS50887">
    <property type="entry name" value="GGDEF"/>
    <property type="match status" value="1"/>
</dbReference>